<dbReference type="InterPro" id="IPR005279">
    <property type="entry name" value="Dipep/tripep_permease"/>
</dbReference>
<dbReference type="InterPro" id="IPR036259">
    <property type="entry name" value="MFS_trans_sf"/>
</dbReference>
<keyword evidence="6" id="KW-0653">Protein transport</keyword>
<dbReference type="Pfam" id="PF00854">
    <property type="entry name" value="PTR2"/>
    <property type="match status" value="1"/>
</dbReference>
<evidence type="ECO:0000313" key="11">
    <source>
        <dbReference type="Proteomes" id="UP000664658"/>
    </source>
</evidence>
<feature type="transmembrane region" description="Helical" evidence="9">
    <location>
        <begin position="68"/>
        <end position="85"/>
    </location>
</feature>
<organism evidence="10 11">
    <name type="scientific">Plesiomonas shigelloides</name>
    <name type="common">Aeromonas shigelloides</name>
    <dbReference type="NCBI Taxonomy" id="703"/>
    <lineage>
        <taxon>Bacteria</taxon>
        <taxon>Pseudomonadati</taxon>
        <taxon>Pseudomonadota</taxon>
        <taxon>Gammaproteobacteria</taxon>
        <taxon>Enterobacterales</taxon>
        <taxon>Enterobacteriaceae</taxon>
        <taxon>Plesiomonas</taxon>
    </lineage>
</organism>
<name>A0A8I1W9I4_PLESH</name>
<feature type="non-terminal residue" evidence="10">
    <location>
        <position position="1"/>
    </location>
</feature>
<dbReference type="GO" id="GO:0005886">
    <property type="term" value="C:plasma membrane"/>
    <property type="evidence" value="ECO:0007669"/>
    <property type="project" value="UniProtKB-SubCell"/>
</dbReference>
<comment type="caution">
    <text evidence="10">The sequence shown here is derived from an EMBL/GenBank/DDBJ whole genome shotgun (WGS) entry which is preliminary data.</text>
</comment>
<keyword evidence="7 9" id="KW-1133">Transmembrane helix</keyword>
<dbReference type="AlphaFoldDB" id="A0A8I1W9I4"/>
<evidence type="ECO:0000256" key="8">
    <source>
        <dbReference type="ARBA" id="ARBA00023136"/>
    </source>
</evidence>
<feature type="non-terminal residue" evidence="10">
    <location>
        <position position="146"/>
    </location>
</feature>
<protein>
    <submittedName>
        <fullName evidence="10">Dipeptide/tripeptide permease</fullName>
    </submittedName>
</protein>
<evidence type="ECO:0000256" key="6">
    <source>
        <dbReference type="ARBA" id="ARBA00022927"/>
    </source>
</evidence>
<sequence>FYLIFSVELWERFGFYGLQALLAVYLVQALTLSETHSFALFSYFIALVYGLVAVGGWLGDKVLGTKRLLILGALTLMFAYAMLAFSGNHLMWVYLVLGTIAVGTGLFKANPSSLLSKCYAQHDPRLAGAFVLYYLSTNLVRFVSIP</sequence>
<accession>A0A8I1W9I4</accession>
<dbReference type="Gene3D" id="1.20.1250.20">
    <property type="entry name" value="MFS general substrate transporter like domains"/>
    <property type="match status" value="1"/>
</dbReference>
<evidence type="ECO:0000256" key="5">
    <source>
        <dbReference type="ARBA" id="ARBA00022856"/>
    </source>
</evidence>
<evidence type="ECO:0000256" key="1">
    <source>
        <dbReference type="ARBA" id="ARBA00004651"/>
    </source>
</evidence>
<dbReference type="GO" id="GO:1904680">
    <property type="term" value="F:peptide transmembrane transporter activity"/>
    <property type="evidence" value="ECO:0007669"/>
    <property type="project" value="InterPro"/>
</dbReference>
<keyword evidence="3" id="KW-1003">Cell membrane</keyword>
<evidence type="ECO:0000256" key="3">
    <source>
        <dbReference type="ARBA" id="ARBA00022475"/>
    </source>
</evidence>
<evidence type="ECO:0000256" key="2">
    <source>
        <dbReference type="ARBA" id="ARBA00022448"/>
    </source>
</evidence>
<dbReference type="GO" id="GO:0015833">
    <property type="term" value="P:peptide transport"/>
    <property type="evidence" value="ECO:0007669"/>
    <property type="project" value="UniProtKB-KW"/>
</dbReference>
<dbReference type="EMBL" id="JAFNAA010000406">
    <property type="protein sequence ID" value="MBO1110183.1"/>
    <property type="molecule type" value="Genomic_DNA"/>
</dbReference>
<keyword evidence="5" id="KW-0571">Peptide transport</keyword>
<dbReference type="PANTHER" id="PTHR23517">
    <property type="entry name" value="RESISTANCE PROTEIN MDTM, PUTATIVE-RELATED-RELATED"/>
    <property type="match status" value="1"/>
</dbReference>
<comment type="subcellular location">
    <subcellularLocation>
        <location evidence="1">Cell membrane</location>
        <topology evidence="1">Multi-pass membrane protein</topology>
    </subcellularLocation>
</comment>
<evidence type="ECO:0000256" key="7">
    <source>
        <dbReference type="ARBA" id="ARBA00022989"/>
    </source>
</evidence>
<keyword evidence="2" id="KW-0813">Transport</keyword>
<dbReference type="InterPro" id="IPR050171">
    <property type="entry name" value="MFS_Transporters"/>
</dbReference>
<evidence type="ECO:0000313" key="10">
    <source>
        <dbReference type="EMBL" id="MBO1110183.1"/>
    </source>
</evidence>
<dbReference type="SUPFAM" id="SSF103473">
    <property type="entry name" value="MFS general substrate transporter"/>
    <property type="match status" value="1"/>
</dbReference>
<feature type="transmembrane region" description="Helical" evidence="9">
    <location>
        <begin position="13"/>
        <end position="32"/>
    </location>
</feature>
<gene>
    <name evidence="10" type="primary">tppB</name>
    <name evidence="10" type="synonym">ydgR</name>
    <name evidence="10" type="ORF">J2R62_18935</name>
</gene>
<dbReference type="PANTHER" id="PTHR23517:SF15">
    <property type="entry name" value="PROTON-DEPENDENT OLIGOPEPTIDE FAMILY TRANSPORT PROTEIN"/>
    <property type="match status" value="1"/>
</dbReference>
<evidence type="ECO:0000256" key="9">
    <source>
        <dbReference type="SAM" id="Phobius"/>
    </source>
</evidence>
<proteinExistence type="predicted"/>
<dbReference type="InterPro" id="IPR000109">
    <property type="entry name" value="POT_fam"/>
</dbReference>
<evidence type="ECO:0000256" key="4">
    <source>
        <dbReference type="ARBA" id="ARBA00022692"/>
    </source>
</evidence>
<dbReference type="NCBIfam" id="TIGR00924">
    <property type="entry name" value="yjdL_sub1_fam"/>
    <property type="match status" value="1"/>
</dbReference>
<reference evidence="10" key="1">
    <citation type="submission" date="2021-03" db="EMBL/GenBank/DDBJ databases">
        <title>Plesiomonas shigelloides zfcc0051, isolated from zebrafish feces.</title>
        <authorList>
            <person name="Vanderhoek Z."/>
            <person name="Gaulke C."/>
        </authorList>
    </citation>
    <scope>NUCLEOTIDE SEQUENCE</scope>
    <source>
        <strain evidence="10">Zfcc0051</strain>
    </source>
</reference>
<keyword evidence="8 9" id="KW-0472">Membrane</keyword>
<dbReference type="RefSeq" id="WP_230407508.1">
    <property type="nucleotide sequence ID" value="NZ_JAFNAA010000406.1"/>
</dbReference>
<dbReference type="GO" id="GO:0015031">
    <property type="term" value="P:protein transport"/>
    <property type="evidence" value="ECO:0007669"/>
    <property type="project" value="UniProtKB-KW"/>
</dbReference>
<feature type="transmembrane region" description="Helical" evidence="9">
    <location>
        <begin position="91"/>
        <end position="107"/>
    </location>
</feature>
<feature type="transmembrane region" description="Helical" evidence="9">
    <location>
        <begin position="38"/>
        <end position="59"/>
    </location>
</feature>
<dbReference type="Proteomes" id="UP000664658">
    <property type="component" value="Unassembled WGS sequence"/>
</dbReference>
<keyword evidence="4 9" id="KW-0812">Transmembrane</keyword>